<dbReference type="GO" id="GO:0008843">
    <property type="term" value="F:endochitinase activity"/>
    <property type="evidence" value="ECO:0007669"/>
    <property type="project" value="UniProtKB-EC"/>
</dbReference>
<organism>
    <name type="scientific">Branchiostoma floridae</name>
    <name type="common">Florida lancelet</name>
    <name type="synonym">Amphioxus</name>
    <dbReference type="NCBI Taxonomy" id="7739"/>
    <lineage>
        <taxon>Eukaryota</taxon>
        <taxon>Metazoa</taxon>
        <taxon>Chordata</taxon>
        <taxon>Cephalochordata</taxon>
        <taxon>Leptocardii</taxon>
        <taxon>Amphioxiformes</taxon>
        <taxon>Branchiostomatidae</taxon>
        <taxon>Branchiostoma</taxon>
    </lineage>
</organism>
<keyword evidence="7" id="KW-1015">Disulfide bond</keyword>
<evidence type="ECO:0000256" key="2">
    <source>
        <dbReference type="ARBA" id="ARBA00012729"/>
    </source>
</evidence>
<dbReference type="InterPro" id="IPR011990">
    <property type="entry name" value="TPR-like_helical_dom_sf"/>
</dbReference>
<evidence type="ECO:0000259" key="14">
    <source>
        <dbReference type="PROSITE" id="PS51698"/>
    </source>
</evidence>
<accession>C3Y9I2</accession>
<dbReference type="SUPFAM" id="SSF57625">
    <property type="entry name" value="Invertebrate chitin-binding proteins"/>
    <property type="match status" value="17"/>
</dbReference>
<evidence type="ECO:0000256" key="3">
    <source>
        <dbReference type="ARBA" id="ARBA00022669"/>
    </source>
</evidence>
<dbReference type="Gene3D" id="2.170.140.10">
    <property type="entry name" value="Chitin binding domain"/>
    <property type="match status" value="15"/>
</dbReference>
<dbReference type="InParanoid" id="C3Y9I2"/>
<dbReference type="SUPFAM" id="SSF57850">
    <property type="entry name" value="RING/U-box"/>
    <property type="match status" value="1"/>
</dbReference>
<keyword evidence="11" id="KW-0802">TPR repeat</keyword>
<feature type="domain" description="Chitin-binding type-2" evidence="13">
    <location>
        <begin position="1379"/>
        <end position="1439"/>
    </location>
</feature>
<feature type="domain" description="Chitin-binding type-2" evidence="13">
    <location>
        <begin position="998"/>
        <end position="1058"/>
    </location>
</feature>
<dbReference type="EMBL" id="GG666492">
    <property type="protein sequence ID" value="EEN63238.1"/>
    <property type="molecule type" value="Genomic_DNA"/>
</dbReference>
<dbReference type="PROSITE" id="PS50005">
    <property type="entry name" value="TPR"/>
    <property type="match status" value="1"/>
</dbReference>
<keyword evidence="5" id="KW-0677">Repeat</keyword>
<keyword evidence="3" id="KW-0147">Chitin-binding</keyword>
<feature type="domain" description="Chitin-binding type-2" evidence="13">
    <location>
        <begin position="1228"/>
        <end position="1288"/>
    </location>
</feature>
<keyword evidence="6" id="KW-0624">Polysaccharide degradation</keyword>
<feature type="domain" description="Chitin-binding type-2" evidence="13">
    <location>
        <begin position="178"/>
        <end position="215"/>
    </location>
</feature>
<dbReference type="SMART" id="SM00028">
    <property type="entry name" value="TPR"/>
    <property type="match status" value="2"/>
</dbReference>
<keyword evidence="6" id="KW-0146">Chitin degradation</keyword>
<dbReference type="SMART" id="SM00494">
    <property type="entry name" value="ChtBD2"/>
    <property type="match status" value="17"/>
</dbReference>
<dbReference type="InterPro" id="IPR002557">
    <property type="entry name" value="Chitin-bd_dom"/>
</dbReference>
<dbReference type="EC" id="3.2.1.14" evidence="2"/>
<evidence type="ECO:0000256" key="1">
    <source>
        <dbReference type="ARBA" id="ARBA00000822"/>
    </source>
</evidence>
<dbReference type="STRING" id="7739.C3Y9I2"/>
<feature type="domain" description="Chitin-binding type-2" evidence="13">
    <location>
        <begin position="734"/>
        <end position="795"/>
    </location>
</feature>
<dbReference type="InterPro" id="IPR013083">
    <property type="entry name" value="Znf_RING/FYVE/PHD"/>
</dbReference>
<feature type="domain" description="Chitin-binding type-2" evidence="13">
    <location>
        <begin position="1078"/>
        <end position="1136"/>
    </location>
</feature>
<dbReference type="Pfam" id="PF01607">
    <property type="entry name" value="CBM_14"/>
    <property type="match status" value="17"/>
</dbReference>
<comment type="catalytic activity">
    <reaction evidence="1">
        <text>Random endo-hydrolysis of N-acetyl-beta-D-glucosaminide (1-&gt;4)-beta-linkages in chitin and chitodextrins.</text>
        <dbReference type="EC" id="3.2.1.14"/>
    </reaction>
</comment>
<feature type="domain" description="Chitin-binding type-2" evidence="13">
    <location>
        <begin position="1144"/>
        <end position="1204"/>
    </location>
</feature>
<dbReference type="CDD" id="cd16654">
    <property type="entry name" value="RING-Ubox_CHIP"/>
    <property type="match status" value="1"/>
</dbReference>
<dbReference type="PANTHER" id="PTHR23301">
    <property type="entry name" value="CHITIN BINDING PERITROPHIN-A"/>
    <property type="match status" value="1"/>
</dbReference>
<dbReference type="InterPro" id="IPR041312">
    <property type="entry name" value="CHIP_TPR_N"/>
</dbReference>
<dbReference type="GO" id="GO:0005576">
    <property type="term" value="C:extracellular region"/>
    <property type="evidence" value="ECO:0007669"/>
    <property type="project" value="InterPro"/>
</dbReference>
<feature type="domain" description="Chitin-binding type-2" evidence="13">
    <location>
        <begin position="1449"/>
        <end position="1510"/>
    </location>
</feature>
<feature type="domain" description="Chitin-binding type-2" evidence="13">
    <location>
        <begin position="916"/>
        <end position="977"/>
    </location>
</feature>
<evidence type="ECO:0000259" key="13">
    <source>
        <dbReference type="PROSITE" id="PS50940"/>
    </source>
</evidence>
<evidence type="ECO:0000256" key="11">
    <source>
        <dbReference type="PROSITE-ProRule" id="PRU00339"/>
    </source>
</evidence>
<sequence>MYSTVVFCLLAASGTLAMPVTDQANSTQAVTENILNATEAQDVTVQPIVVNVTEQVDASQPTTTQSTPLVTDDNVVSNTSTATEAVVVEPTTESPKFTCGGKAAGLYSDPDNCYQYYECVEGFTTAFLRLCAPGGPVFDPAKQRCDWPENVPAPCGTKVRNDGSIRARSSLMARSSSIFTCTGKQPGMYADPADCSMYYECVLGHPVYHRPCAPGEPCMIPPASDACGPTKCPVPLLTDQSSANVPAHDVPVPSTFTCTGKQPGLYADPADCSMYYECVLGHPVYHRPCAPGGTVYDPARQECRWPYEVSGPCRAYTVPSSQTERFSCAGKAPGHYPDPDSCSRYYECTLLSSEPFHRDCPPGGLVFDAGRQYCTWPWSVAGPCGAFTTSHHREEEVYLSKEEATESEPAAMYSTVVFCLLALSGTLAMPVTDQANSTQAVTENILNATETQDVTEQVIASQPTTTQSTPLVTDDNVVTNTSTATEAVVLETTTESPKFTCGGKAAGLYADPDNCYQYYECVEGFTTAFLRLCAPGGPVFDPAKQRCDWPENVPAPCGTKVRNEGSIRARSSLIARSSSTFTCTGKQPGLYADPADCSMYYECVLGHPVYHRPCAPGGTVYDPASLRCMWPHEVSGPCGTLSENLLTDQSSANVPAHDVPVPSTFTCTGKQPGMYADPADCSMYYECVLGHPVYHRPCAPGGTVYDPARQECRWPYEVSGPCRAYTVPAIQTETFSCAGKAPGHYPDPDSCSRYYECTLLSSEPFHRDCPPGGLVFDAGRQYCTWPWSVAGPCGAFTTSHHREEEVYLYKEEATESEPAVMYSTVVFCLLALSGTPAMPVTDQANSTQAVTENILNATEAQDVTVQPIVVNVTEQVDASQPTTTQSTSLVTDDNAVTNASTATETVVIETTTESTKFTCGGKAAGLYADPDNCYQYYECVEGFSTAFLRLCAPGGPVFDPAKQRCDWPENVPAPCGTKVRNEGSIRARSSLMARASSTFTCTGKQPGLYADPADCSMYYECVLGHPVYHRPCAPGGTVYDPASLRCMWPYEVSGPCGTLSANLRNSPNCSVDVPVPSTFTCTGKQPGLYADPADCSMYYECVLGHPVYHRPCAPGGTVYDPASLSCFDQTSANVPAHDFPVPSTFTCTGKQPGLYADPADCSMYYECVLGHPVYHRPCAPGGTVYDPASLRCMWPYEVSGNCGTLSANILADQTSANVPAHDVPVPSTFTCTGKQPGMYADPADCSMYYECVLGHPVYHRPCAPGGTVYDPARQECRWPYEVSGPCRAYTVPSSQTERFSCAGKAPGHYPDPDSCSRYYECTLLSSEPFHRDCPPGGLVFDAERQYCTWPWWGMSGPCAVLTDDTSANVPAHDVPVPSTFTCTGKQPGMYADPADCSMYYECVLGHPVYHRPCAPGGTVYDPASLRCMWPYEVSGPCRAYTVPSSQTERFSCAGKAPGHYPDPDSCSRYYECTLLSSEPFHRDCPPGGLVFDAGRQYCTWPWSVSGPCVFVTDETPVDDAPVPSAFTCTGKQPGLYADPADCSMYYECVLGHPVYHRPCAPGGVVFDPERQICNWPWNVSGPCRIKNQSVATYFTNRALCYLKLQQWELAAQDCRRALELDNRSVKGHFFLGQCLVEQDSHDEAIKSFQRAHELAKEQKLNYGDDIASALRMARKKRWSVQEEKRIEQEIELQSYLNKLLIGAKEKEVAEVMEEGSDNDKCLDEIKRIEETHDHYMAELNTLFSQVDERRRTRAVPDFLCCQISFELMRDPVVTPSGITYDRKDIEEHLQRVGHFDPVTRQQLTKDQLIPNLAMKEVIDHFVKDNQWVDDY</sequence>
<evidence type="ECO:0000256" key="8">
    <source>
        <dbReference type="ARBA" id="ARBA00023180"/>
    </source>
</evidence>
<dbReference type="InterPro" id="IPR036508">
    <property type="entry name" value="Chitin-bd_dom_sf"/>
</dbReference>
<reference evidence="15" key="1">
    <citation type="journal article" date="2008" name="Nature">
        <title>The amphioxus genome and the evolution of the chordate karyotype.</title>
        <authorList>
            <consortium name="US DOE Joint Genome Institute (JGI-PGF)"/>
            <person name="Putnam N.H."/>
            <person name="Butts T."/>
            <person name="Ferrier D.E.K."/>
            <person name="Furlong R.F."/>
            <person name="Hellsten U."/>
            <person name="Kawashima T."/>
            <person name="Robinson-Rechavi M."/>
            <person name="Shoguchi E."/>
            <person name="Terry A."/>
            <person name="Yu J.-K."/>
            <person name="Benito-Gutierrez E.L."/>
            <person name="Dubchak I."/>
            <person name="Garcia-Fernandez J."/>
            <person name="Gibson-Brown J.J."/>
            <person name="Grigoriev I.V."/>
            <person name="Horton A.C."/>
            <person name="de Jong P.J."/>
            <person name="Jurka J."/>
            <person name="Kapitonov V.V."/>
            <person name="Kohara Y."/>
            <person name="Kuroki Y."/>
            <person name="Lindquist E."/>
            <person name="Lucas S."/>
            <person name="Osoegawa K."/>
            <person name="Pennacchio L.A."/>
            <person name="Salamov A.A."/>
            <person name="Satou Y."/>
            <person name="Sauka-Spengler T."/>
            <person name="Schmutz J."/>
            <person name="Shin-I T."/>
            <person name="Toyoda A."/>
            <person name="Bronner-Fraser M."/>
            <person name="Fujiyama A."/>
            <person name="Holland L.Z."/>
            <person name="Holland P.W.H."/>
            <person name="Satoh N."/>
            <person name="Rokhsar D.S."/>
        </authorList>
    </citation>
    <scope>NUCLEOTIDE SEQUENCE [LARGE SCALE GENOMIC DNA]</scope>
    <source>
        <strain evidence="15">S238N-H82</strain>
        <tissue evidence="15">Testes</tissue>
    </source>
</reference>
<feature type="domain" description="Chitin-binding type-2" evidence="13">
    <location>
        <begin position="1525"/>
        <end position="1585"/>
    </location>
</feature>
<evidence type="ECO:0000256" key="12">
    <source>
        <dbReference type="SAM" id="SignalP"/>
    </source>
</evidence>
<feature type="domain" description="Chitin-binding type-2" evidence="13">
    <location>
        <begin position="255"/>
        <end position="315"/>
    </location>
</feature>
<protein>
    <recommendedName>
        <fullName evidence="9">E3 ubiquitin-protein ligase CHIP</fullName>
        <ecNumber evidence="2">3.2.1.14</ecNumber>
    </recommendedName>
    <alternativeName>
        <fullName evidence="10">RING-type E3 ubiquitin transferase CHIP</fullName>
    </alternativeName>
</protein>
<dbReference type="Gene3D" id="6.10.140.2020">
    <property type="match status" value="1"/>
</dbReference>
<evidence type="ECO:0000256" key="4">
    <source>
        <dbReference type="ARBA" id="ARBA00022729"/>
    </source>
</evidence>
<dbReference type="InterPro" id="IPR051940">
    <property type="entry name" value="Chitin_bind-dev_reg"/>
</dbReference>
<dbReference type="GO" id="GO:0004842">
    <property type="term" value="F:ubiquitin-protein transferase activity"/>
    <property type="evidence" value="ECO:0007669"/>
    <property type="project" value="InterPro"/>
</dbReference>
<dbReference type="PROSITE" id="PS51698">
    <property type="entry name" value="U_BOX"/>
    <property type="match status" value="1"/>
</dbReference>
<gene>
    <name evidence="15" type="ORF">BRAFLDRAFT_130810</name>
</gene>
<dbReference type="GO" id="GO:0016567">
    <property type="term" value="P:protein ubiquitination"/>
    <property type="evidence" value="ECO:0007669"/>
    <property type="project" value="InterPro"/>
</dbReference>
<evidence type="ECO:0000256" key="6">
    <source>
        <dbReference type="ARBA" id="ARBA00023024"/>
    </source>
</evidence>
<dbReference type="Pfam" id="PF04564">
    <property type="entry name" value="U-box"/>
    <property type="match status" value="1"/>
</dbReference>
<feature type="domain" description="Chitin-binding type-2" evidence="13">
    <location>
        <begin position="325"/>
        <end position="386"/>
    </location>
</feature>
<dbReference type="FunFam" id="3.30.40.10:FF:000124">
    <property type="entry name" value="STIP1 homology and U box-containing protein 1"/>
    <property type="match status" value="1"/>
</dbReference>
<name>C3Y9I2_BRAFL</name>
<keyword evidence="6" id="KW-0119">Carbohydrate metabolism</keyword>
<keyword evidence="4 12" id="KW-0732">Signal</keyword>
<dbReference type="PROSITE" id="PS50940">
    <property type="entry name" value="CHIT_BIND_II"/>
    <property type="match status" value="17"/>
</dbReference>
<dbReference type="Pfam" id="PF12895">
    <property type="entry name" value="ANAPC3"/>
    <property type="match status" value="1"/>
</dbReference>
<dbReference type="Pfam" id="PF18391">
    <property type="entry name" value="CHIP_TPR_N"/>
    <property type="match status" value="1"/>
</dbReference>
<feature type="domain" description="Chitin-binding type-2" evidence="13">
    <location>
        <begin position="96"/>
        <end position="157"/>
    </location>
</feature>
<keyword evidence="8" id="KW-0325">Glycoprotein</keyword>
<evidence type="ECO:0000313" key="15">
    <source>
        <dbReference type="EMBL" id="EEN63238.1"/>
    </source>
</evidence>
<feature type="domain" description="Chitin-binding type-2" evidence="13">
    <location>
        <begin position="498"/>
        <end position="559"/>
    </location>
</feature>
<feature type="domain" description="Chitin-binding type-2" evidence="13">
    <location>
        <begin position="1298"/>
        <end position="1360"/>
    </location>
</feature>
<evidence type="ECO:0000256" key="5">
    <source>
        <dbReference type="ARBA" id="ARBA00022737"/>
    </source>
</evidence>
<dbReference type="GO" id="GO:0006032">
    <property type="term" value="P:chitin catabolic process"/>
    <property type="evidence" value="ECO:0007669"/>
    <property type="project" value="UniProtKB-KW"/>
</dbReference>
<dbReference type="eggNOG" id="KOG4642">
    <property type="taxonomic scope" value="Eukaryota"/>
</dbReference>
<proteinExistence type="predicted"/>
<dbReference type="InterPro" id="IPR019734">
    <property type="entry name" value="TPR_rpt"/>
</dbReference>
<dbReference type="Gene3D" id="3.20.20.80">
    <property type="entry name" value="Glycosidases"/>
    <property type="match status" value="1"/>
</dbReference>
<feature type="domain" description="U-box" evidence="14">
    <location>
        <begin position="1754"/>
        <end position="1828"/>
    </location>
</feature>
<dbReference type="SUPFAM" id="SSF48452">
    <property type="entry name" value="TPR-like"/>
    <property type="match status" value="1"/>
</dbReference>
<feature type="chain" id="PRO_5002935351" description="E3 ubiquitin-protein ligase CHIP" evidence="12">
    <location>
        <begin position="18"/>
        <end position="1831"/>
    </location>
</feature>
<dbReference type="GO" id="GO:0008061">
    <property type="term" value="F:chitin binding"/>
    <property type="evidence" value="ECO:0007669"/>
    <property type="project" value="UniProtKB-KW"/>
</dbReference>
<dbReference type="InterPro" id="IPR003613">
    <property type="entry name" value="Ubox_domain"/>
</dbReference>
<dbReference type="PANTHER" id="PTHR23301:SF0">
    <property type="entry name" value="CHITIN-BINDING TYPE-2 DOMAIN-CONTAINING PROTEIN-RELATED"/>
    <property type="match status" value="1"/>
</dbReference>
<evidence type="ECO:0000256" key="10">
    <source>
        <dbReference type="ARBA" id="ARBA00044543"/>
    </source>
</evidence>
<dbReference type="Gene3D" id="1.25.40.10">
    <property type="entry name" value="Tetratricopeptide repeat domain"/>
    <property type="match status" value="1"/>
</dbReference>
<feature type="domain" description="Chitin-binding type-2" evidence="13">
    <location>
        <begin position="580"/>
        <end position="640"/>
    </location>
</feature>
<dbReference type="SMART" id="SM00504">
    <property type="entry name" value="Ubox"/>
    <property type="match status" value="1"/>
</dbReference>
<dbReference type="Gene3D" id="3.30.40.10">
    <property type="entry name" value="Zinc/RING finger domain, C3HC4 (zinc finger)"/>
    <property type="match status" value="1"/>
</dbReference>
<feature type="signal peptide" evidence="12">
    <location>
        <begin position="1"/>
        <end position="17"/>
    </location>
</feature>
<evidence type="ECO:0000256" key="9">
    <source>
        <dbReference type="ARBA" id="ARBA00044534"/>
    </source>
</evidence>
<dbReference type="InterPro" id="IPR045202">
    <property type="entry name" value="CHIP_RING-Ubox"/>
</dbReference>
<evidence type="ECO:0000256" key="7">
    <source>
        <dbReference type="ARBA" id="ARBA00023157"/>
    </source>
</evidence>
<feature type="repeat" description="TPR" evidence="11">
    <location>
        <begin position="1625"/>
        <end position="1658"/>
    </location>
</feature>
<feature type="domain" description="Chitin-binding type-2" evidence="13">
    <location>
        <begin position="664"/>
        <end position="724"/>
    </location>
</feature>